<proteinExistence type="predicted"/>
<feature type="domain" description="DUF6594" evidence="2">
    <location>
        <begin position="21"/>
        <end position="248"/>
    </location>
</feature>
<dbReference type="Pfam" id="PF20237">
    <property type="entry name" value="DUF6594"/>
    <property type="match status" value="1"/>
</dbReference>
<evidence type="ECO:0000259" key="2">
    <source>
        <dbReference type="Pfam" id="PF20237"/>
    </source>
</evidence>
<name>A0A6A5Y4U1_9PLEO</name>
<dbReference type="OrthoDB" id="5341582at2759"/>
<keyword evidence="1" id="KW-0472">Membrane</keyword>
<keyword evidence="4" id="KW-1185">Reference proteome</keyword>
<evidence type="ECO:0000313" key="4">
    <source>
        <dbReference type="Proteomes" id="UP000799778"/>
    </source>
</evidence>
<keyword evidence="1" id="KW-1133">Transmembrane helix</keyword>
<evidence type="ECO:0000256" key="1">
    <source>
        <dbReference type="SAM" id="Phobius"/>
    </source>
</evidence>
<dbReference type="PANTHER" id="PTHR34502:SF5">
    <property type="entry name" value="DUF6594 DOMAIN-CONTAINING PROTEIN"/>
    <property type="match status" value="1"/>
</dbReference>
<dbReference type="AlphaFoldDB" id="A0A6A5Y4U1"/>
<feature type="transmembrane region" description="Helical" evidence="1">
    <location>
        <begin position="216"/>
        <end position="234"/>
    </location>
</feature>
<evidence type="ECO:0000313" key="3">
    <source>
        <dbReference type="EMBL" id="KAF2019534.1"/>
    </source>
</evidence>
<dbReference type="Proteomes" id="UP000799778">
    <property type="component" value="Unassembled WGS sequence"/>
</dbReference>
<dbReference type="InterPro" id="IPR046529">
    <property type="entry name" value="DUF6594"/>
</dbReference>
<accession>A0A6A5Y4U1</accession>
<sequence>MSEYPPTNISLTCTSEDADDRLATFMNHDSAFFIFRRFNALNLRHLLHSQAHLLSLEDKLEELKAQGHDADTSSHRERLMREVGYYLNTYNRALVEQSRLRTLGEPESVNVTGLTSQAKDHNALDVTEYLEVENDLITLGIGKEAKGWAYRKVEKILWKRFAKPSSSGVDPEAGSLYVYDDGNIQRSVRAILTSISTITLLVPVIIMFFIGNGFPSLVVVVICTALFSMFLAFTTKAQNHEVMMAAAA</sequence>
<feature type="transmembrane region" description="Helical" evidence="1">
    <location>
        <begin position="190"/>
        <end position="210"/>
    </location>
</feature>
<keyword evidence="1" id="KW-0812">Transmembrane</keyword>
<protein>
    <recommendedName>
        <fullName evidence="2">DUF6594 domain-containing protein</fullName>
    </recommendedName>
</protein>
<dbReference type="EMBL" id="ML978067">
    <property type="protein sequence ID" value="KAF2019534.1"/>
    <property type="molecule type" value="Genomic_DNA"/>
</dbReference>
<dbReference type="GeneID" id="54289102"/>
<dbReference type="PANTHER" id="PTHR34502">
    <property type="entry name" value="DUF6594 DOMAIN-CONTAINING PROTEIN-RELATED"/>
    <property type="match status" value="1"/>
</dbReference>
<gene>
    <name evidence="3" type="ORF">BU24DRAFT_459199</name>
</gene>
<dbReference type="RefSeq" id="XP_033387873.1">
    <property type="nucleotide sequence ID" value="XM_033531705.1"/>
</dbReference>
<organism evidence="3 4">
    <name type="scientific">Aaosphaeria arxii CBS 175.79</name>
    <dbReference type="NCBI Taxonomy" id="1450172"/>
    <lineage>
        <taxon>Eukaryota</taxon>
        <taxon>Fungi</taxon>
        <taxon>Dikarya</taxon>
        <taxon>Ascomycota</taxon>
        <taxon>Pezizomycotina</taxon>
        <taxon>Dothideomycetes</taxon>
        <taxon>Pleosporomycetidae</taxon>
        <taxon>Pleosporales</taxon>
        <taxon>Pleosporales incertae sedis</taxon>
        <taxon>Aaosphaeria</taxon>
    </lineage>
</organism>
<reference evidence="3" key="1">
    <citation type="journal article" date="2020" name="Stud. Mycol.">
        <title>101 Dothideomycetes genomes: a test case for predicting lifestyles and emergence of pathogens.</title>
        <authorList>
            <person name="Haridas S."/>
            <person name="Albert R."/>
            <person name="Binder M."/>
            <person name="Bloem J."/>
            <person name="Labutti K."/>
            <person name="Salamov A."/>
            <person name="Andreopoulos B."/>
            <person name="Baker S."/>
            <person name="Barry K."/>
            <person name="Bills G."/>
            <person name="Bluhm B."/>
            <person name="Cannon C."/>
            <person name="Castanera R."/>
            <person name="Culley D."/>
            <person name="Daum C."/>
            <person name="Ezra D."/>
            <person name="Gonzalez J."/>
            <person name="Henrissat B."/>
            <person name="Kuo A."/>
            <person name="Liang C."/>
            <person name="Lipzen A."/>
            <person name="Lutzoni F."/>
            <person name="Magnuson J."/>
            <person name="Mondo S."/>
            <person name="Nolan M."/>
            <person name="Ohm R."/>
            <person name="Pangilinan J."/>
            <person name="Park H.-J."/>
            <person name="Ramirez L."/>
            <person name="Alfaro M."/>
            <person name="Sun H."/>
            <person name="Tritt A."/>
            <person name="Yoshinaga Y."/>
            <person name="Zwiers L.-H."/>
            <person name="Turgeon B."/>
            <person name="Goodwin S."/>
            <person name="Spatafora J."/>
            <person name="Crous P."/>
            <person name="Grigoriev I."/>
        </authorList>
    </citation>
    <scope>NUCLEOTIDE SEQUENCE</scope>
    <source>
        <strain evidence="3">CBS 175.79</strain>
    </source>
</reference>